<evidence type="ECO:0000256" key="1">
    <source>
        <dbReference type="SAM" id="MobiDB-lite"/>
    </source>
</evidence>
<feature type="region of interest" description="Disordered" evidence="1">
    <location>
        <begin position="1"/>
        <end position="21"/>
    </location>
</feature>
<keyword evidence="3" id="KW-1185">Reference proteome</keyword>
<evidence type="ECO:0000313" key="2">
    <source>
        <dbReference type="EMBL" id="KAJ8401642.1"/>
    </source>
</evidence>
<evidence type="ECO:0008006" key="4">
    <source>
        <dbReference type="Google" id="ProtNLM"/>
    </source>
</evidence>
<dbReference type="PANTHER" id="PTHR35247">
    <property type="entry name" value="TESTIS-EXPRESSED PROTEIN 43"/>
    <property type="match status" value="1"/>
</dbReference>
<dbReference type="EMBL" id="JAINUG010000069">
    <property type="protein sequence ID" value="KAJ8401642.1"/>
    <property type="molecule type" value="Genomic_DNA"/>
</dbReference>
<dbReference type="AlphaFoldDB" id="A0AAD7SFI7"/>
<sequence>MAEISANTGPNKSTHSHAPAFSIRHPMIPKLYVMPWKQDMKNQRHLLKNASLAQIPHGPHEESLCLEQRERLCHGQNRTGPLDSTSACSVPQTCLPSPIASHLSRYNSSLATTRGLYGHTPP</sequence>
<dbReference type="Proteomes" id="UP001221898">
    <property type="component" value="Unassembled WGS sequence"/>
</dbReference>
<comment type="caution">
    <text evidence="2">The sequence shown here is derived from an EMBL/GenBank/DDBJ whole genome shotgun (WGS) entry which is preliminary data.</text>
</comment>
<protein>
    <recommendedName>
        <fullName evidence="4">Testis-expressed protein 43</fullName>
    </recommendedName>
</protein>
<organism evidence="2 3">
    <name type="scientific">Aldrovandia affinis</name>
    <dbReference type="NCBI Taxonomy" id="143900"/>
    <lineage>
        <taxon>Eukaryota</taxon>
        <taxon>Metazoa</taxon>
        <taxon>Chordata</taxon>
        <taxon>Craniata</taxon>
        <taxon>Vertebrata</taxon>
        <taxon>Euteleostomi</taxon>
        <taxon>Actinopterygii</taxon>
        <taxon>Neopterygii</taxon>
        <taxon>Teleostei</taxon>
        <taxon>Notacanthiformes</taxon>
        <taxon>Halosauridae</taxon>
        <taxon>Aldrovandia</taxon>
    </lineage>
</organism>
<proteinExistence type="predicted"/>
<feature type="compositionally biased region" description="Polar residues" evidence="1">
    <location>
        <begin position="1"/>
        <end position="13"/>
    </location>
</feature>
<reference evidence="2" key="1">
    <citation type="journal article" date="2023" name="Science">
        <title>Genome structures resolve the early diversification of teleost fishes.</title>
        <authorList>
            <person name="Parey E."/>
            <person name="Louis A."/>
            <person name="Montfort J."/>
            <person name="Bouchez O."/>
            <person name="Roques C."/>
            <person name="Iampietro C."/>
            <person name="Lluch J."/>
            <person name="Castinel A."/>
            <person name="Donnadieu C."/>
            <person name="Desvignes T."/>
            <person name="Floi Bucao C."/>
            <person name="Jouanno E."/>
            <person name="Wen M."/>
            <person name="Mejri S."/>
            <person name="Dirks R."/>
            <person name="Jansen H."/>
            <person name="Henkel C."/>
            <person name="Chen W.J."/>
            <person name="Zahm M."/>
            <person name="Cabau C."/>
            <person name="Klopp C."/>
            <person name="Thompson A.W."/>
            <person name="Robinson-Rechavi M."/>
            <person name="Braasch I."/>
            <person name="Lecointre G."/>
            <person name="Bobe J."/>
            <person name="Postlethwait J.H."/>
            <person name="Berthelot C."/>
            <person name="Roest Crollius H."/>
            <person name="Guiguen Y."/>
        </authorList>
    </citation>
    <scope>NUCLEOTIDE SEQUENCE</scope>
    <source>
        <strain evidence="2">NC1722</strain>
    </source>
</reference>
<dbReference type="InterPro" id="IPR027965">
    <property type="entry name" value="SPMIP10"/>
</dbReference>
<dbReference type="Pfam" id="PF14983">
    <property type="entry name" value="SPMIP10-like"/>
    <property type="match status" value="1"/>
</dbReference>
<name>A0AAD7SFI7_9TELE</name>
<gene>
    <name evidence="2" type="ORF">AAFF_G00379590</name>
</gene>
<dbReference type="PANTHER" id="PTHR35247:SF1">
    <property type="entry name" value="TESTIS-EXPRESSED PROTEIN 43"/>
    <property type="match status" value="1"/>
</dbReference>
<accession>A0AAD7SFI7</accession>
<evidence type="ECO:0000313" key="3">
    <source>
        <dbReference type="Proteomes" id="UP001221898"/>
    </source>
</evidence>